<dbReference type="GO" id="GO:0005524">
    <property type="term" value="F:ATP binding"/>
    <property type="evidence" value="ECO:0007669"/>
    <property type="project" value="UniProtKB-KW"/>
</dbReference>
<evidence type="ECO:0000313" key="8">
    <source>
        <dbReference type="Proteomes" id="UP000010523"/>
    </source>
</evidence>
<dbReference type="InterPro" id="IPR032524">
    <property type="entry name" value="ABC_tran_C"/>
</dbReference>
<dbReference type="SMART" id="SM00382">
    <property type="entry name" value="AAA"/>
    <property type="match status" value="2"/>
</dbReference>
<dbReference type="InterPro" id="IPR027417">
    <property type="entry name" value="P-loop_NTPase"/>
</dbReference>
<evidence type="ECO:0000259" key="6">
    <source>
        <dbReference type="PROSITE" id="PS50893"/>
    </source>
</evidence>
<dbReference type="CDD" id="cd03221">
    <property type="entry name" value="ABCF_EF-3"/>
    <property type="match status" value="2"/>
</dbReference>
<evidence type="ECO:0000256" key="5">
    <source>
        <dbReference type="SAM" id="MobiDB-lite"/>
    </source>
</evidence>
<dbReference type="Pfam" id="PF12848">
    <property type="entry name" value="ABC_tran_Xtn"/>
    <property type="match status" value="1"/>
</dbReference>
<dbReference type="RefSeq" id="WP_003351253.1">
    <property type="nucleotide sequence ID" value="NZ_AFEU01000002.1"/>
</dbReference>
<evidence type="ECO:0000256" key="4">
    <source>
        <dbReference type="SAM" id="Coils"/>
    </source>
</evidence>
<dbReference type="PANTHER" id="PTHR42855">
    <property type="entry name" value="ABC TRANSPORTER ATP-BINDING SUBUNIT"/>
    <property type="match status" value="1"/>
</dbReference>
<sequence>MILLQVNQLTKYYGADLILSNIKLEVQNHDRIALVGRNGAGKSTLLKIIAGHLSYDSGEIIKPKDVSIGYLAQNTGLESELSIWDEMMTVFEPLQKMEKELRKLEENMADPAVFENASAYERILKEYDLLQVQFKEQGGYQYEADIRSVLHGLNFHDYDYSTKISSLSGGQKTRLALGKLLLTKPDILILDEPTNHLDIETLTWLEQYLQNYDGAVLIVSHDRYFLDKVVTQVYEISRHQIQKYHGNYSSYLQQKAENFEREMKQYEKQQEEIAKLQEFIARNLARASTTKRAQSRRKQLEKMEIMDRPLGDEKSASFFFDIERQSGNDVLKVHELAVGYKGNKVSENISFRITRGESIALVGPNGIGKSTLLKSIVKKLAALSGEVHYGSNVTIGYYDQEQAELTSNKRVLNELWDEYPLKTEKEIRTVLGNFLFSGDDVLKPVSSLSGGEKARLALAKLMMQKANFLVLDEPTNHLDLDSKEILENALIDYPGTILFVSHDRYFINRIATKVLELSSNGAVEYLGDYDYFLEKKQEKEEIRALEQQETGTADPIKKEKNTYQQDKEAKKLERQRKRRIEEIEAMIESLEEQIAKNDQLLCEPEIYEDHEKVMEINLQNEKAKSELEALLEKWAELAE</sequence>
<evidence type="ECO:0000256" key="3">
    <source>
        <dbReference type="ARBA" id="ARBA00022840"/>
    </source>
</evidence>
<feature type="compositionally biased region" description="Basic and acidic residues" evidence="5">
    <location>
        <begin position="555"/>
        <end position="570"/>
    </location>
</feature>
<evidence type="ECO:0000256" key="1">
    <source>
        <dbReference type="ARBA" id="ARBA00022737"/>
    </source>
</evidence>
<keyword evidence="4" id="KW-0175">Coiled coil</keyword>
<feature type="region of interest" description="Disordered" evidence="5">
    <location>
        <begin position="546"/>
        <end position="570"/>
    </location>
</feature>
<feature type="domain" description="ABC transporter" evidence="6">
    <location>
        <begin position="4"/>
        <end position="263"/>
    </location>
</feature>
<dbReference type="FunFam" id="3.40.50.300:FF:000309">
    <property type="entry name" value="ABC transporter ATP-binding protein"/>
    <property type="match status" value="1"/>
</dbReference>
<organism evidence="7 8">
    <name type="scientific">Bacillus methanolicus PB1</name>
    <dbReference type="NCBI Taxonomy" id="997296"/>
    <lineage>
        <taxon>Bacteria</taxon>
        <taxon>Bacillati</taxon>
        <taxon>Bacillota</taxon>
        <taxon>Bacilli</taxon>
        <taxon>Bacillales</taxon>
        <taxon>Bacillaceae</taxon>
        <taxon>Bacillus</taxon>
    </lineage>
</organism>
<dbReference type="EMBL" id="AFEU01000002">
    <property type="protein sequence ID" value="EIJ79862.1"/>
    <property type="molecule type" value="Genomic_DNA"/>
</dbReference>
<dbReference type="GO" id="GO:0003677">
    <property type="term" value="F:DNA binding"/>
    <property type="evidence" value="ECO:0007669"/>
    <property type="project" value="InterPro"/>
</dbReference>
<protein>
    <submittedName>
        <fullName evidence="7">ABC transporter related protein</fullName>
    </submittedName>
</protein>
<dbReference type="AlphaFoldDB" id="I3E041"/>
<keyword evidence="3" id="KW-0067">ATP-binding</keyword>
<dbReference type="InterPro" id="IPR003439">
    <property type="entry name" value="ABC_transporter-like_ATP-bd"/>
</dbReference>
<dbReference type="GO" id="GO:0016887">
    <property type="term" value="F:ATP hydrolysis activity"/>
    <property type="evidence" value="ECO:0007669"/>
    <property type="project" value="InterPro"/>
</dbReference>
<gene>
    <name evidence="7" type="ORF">PB1_05837</name>
</gene>
<keyword evidence="2" id="KW-0547">Nucleotide-binding</keyword>
<reference evidence="7 8" key="1">
    <citation type="journal article" date="2012" name="Appl. Environ. Microbiol.">
        <title>Genome Sequence of Thermotolerant Bacillus methanolicus: Features and Regulation Related to Methylotrophy and Production of L-Lysine and L-Glutamate from Methanol.</title>
        <authorList>
            <person name="Heggeset T.M."/>
            <person name="Krog A."/>
            <person name="Balzer S."/>
            <person name="Wentzel A."/>
            <person name="Ellingsen T.E."/>
            <person name="Brautaset T."/>
        </authorList>
    </citation>
    <scope>NUCLEOTIDE SEQUENCE [LARGE SCALE GENOMIC DNA]</scope>
    <source>
        <strain evidence="7 8">PB1</strain>
    </source>
</reference>
<dbReference type="PROSITE" id="PS00211">
    <property type="entry name" value="ABC_TRANSPORTER_1"/>
    <property type="match status" value="2"/>
</dbReference>
<dbReference type="PROSITE" id="PS50893">
    <property type="entry name" value="ABC_TRANSPORTER_2"/>
    <property type="match status" value="2"/>
</dbReference>
<dbReference type="InterPro" id="IPR017871">
    <property type="entry name" value="ABC_transporter-like_CS"/>
</dbReference>
<dbReference type="SUPFAM" id="SSF52540">
    <property type="entry name" value="P-loop containing nucleoside triphosphate hydrolases"/>
    <property type="match status" value="2"/>
</dbReference>
<dbReference type="InterPro" id="IPR037118">
    <property type="entry name" value="Val-tRNA_synth_C_sf"/>
</dbReference>
<evidence type="ECO:0000256" key="2">
    <source>
        <dbReference type="ARBA" id="ARBA00022741"/>
    </source>
</evidence>
<dbReference type="STRING" id="997296.PB1_05837"/>
<keyword evidence="1" id="KW-0677">Repeat</keyword>
<dbReference type="OrthoDB" id="9760950at2"/>
<dbReference type="FunFam" id="3.40.50.300:FF:000011">
    <property type="entry name" value="Putative ABC transporter ATP-binding component"/>
    <property type="match status" value="1"/>
</dbReference>
<dbReference type="Gene3D" id="1.10.287.380">
    <property type="entry name" value="Valyl-tRNA synthetase, C-terminal domain"/>
    <property type="match status" value="1"/>
</dbReference>
<dbReference type="InterPro" id="IPR051309">
    <property type="entry name" value="ABCF_ATPase"/>
</dbReference>
<dbReference type="Pfam" id="PF00005">
    <property type="entry name" value="ABC_tran"/>
    <property type="match status" value="2"/>
</dbReference>
<dbReference type="Proteomes" id="UP000010523">
    <property type="component" value="Unassembled WGS sequence"/>
</dbReference>
<accession>I3E041</accession>
<feature type="coiled-coil region" evidence="4">
    <location>
        <begin position="249"/>
        <end position="279"/>
    </location>
</feature>
<dbReference type="Gene3D" id="3.40.50.300">
    <property type="entry name" value="P-loop containing nucleotide triphosphate hydrolases"/>
    <property type="match status" value="2"/>
</dbReference>
<keyword evidence="8" id="KW-1185">Reference proteome</keyword>
<feature type="domain" description="ABC transporter" evidence="6">
    <location>
        <begin position="331"/>
        <end position="545"/>
    </location>
</feature>
<dbReference type="InterPro" id="IPR032781">
    <property type="entry name" value="ABC_tran_Xtn"/>
</dbReference>
<dbReference type="PATRIC" id="fig|997296.3.peg.1249"/>
<evidence type="ECO:0000313" key="7">
    <source>
        <dbReference type="EMBL" id="EIJ79862.1"/>
    </source>
</evidence>
<dbReference type="Pfam" id="PF16326">
    <property type="entry name" value="ABC_tran_CTD"/>
    <property type="match status" value="1"/>
</dbReference>
<name>I3E041_BACMT</name>
<dbReference type="eggNOG" id="COG0488">
    <property type="taxonomic scope" value="Bacteria"/>
</dbReference>
<comment type="caution">
    <text evidence="7">The sequence shown here is derived from an EMBL/GenBank/DDBJ whole genome shotgun (WGS) entry which is preliminary data.</text>
</comment>
<dbReference type="InterPro" id="IPR003593">
    <property type="entry name" value="AAA+_ATPase"/>
</dbReference>
<proteinExistence type="predicted"/>
<dbReference type="PANTHER" id="PTHR42855:SF2">
    <property type="entry name" value="DRUG RESISTANCE ABC TRANSPORTER,ATP-BINDING PROTEIN"/>
    <property type="match status" value="1"/>
</dbReference>